<dbReference type="RefSeq" id="WP_188364600.1">
    <property type="nucleotide sequence ID" value="NZ_BAABJF010000017.1"/>
</dbReference>
<evidence type="ECO:0000256" key="6">
    <source>
        <dbReference type="SAM" id="Phobius"/>
    </source>
</evidence>
<dbReference type="GO" id="GO:0005886">
    <property type="term" value="C:plasma membrane"/>
    <property type="evidence" value="ECO:0007669"/>
    <property type="project" value="TreeGrafter"/>
</dbReference>
<reference evidence="7" key="2">
    <citation type="submission" date="2020-09" db="EMBL/GenBank/DDBJ databases">
        <authorList>
            <person name="Sun Q."/>
            <person name="Zhou Y."/>
        </authorList>
    </citation>
    <scope>NUCLEOTIDE SEQUENCE</scope>
    <source>
        <strain evidence="7">CGMCC 1.12181</strain>
    </source>
</reference>
<evidence type="ECO:0000256" key="4">
    <source>
        <dbReference type="ARBA" id="ARBA00022989"/>
    </source>
</evidence>
<organism evidence="7 8">
    <name type="scientific">Marinicella pacifica</name>
    <dbReference type="NCBI Taxonomy" id="1171543"/>
    <lineage>
        <taxon>Bacteria</taxon>
        <taxon>Pseudomonadati</taxon>
        <taxon>Pseudomonadota</taxon>
        <taxon>Gammaproteobacteria</taxon>
        <taxon>Lysobacterales</taxon>
        <taxon>Marinicellaceae</taxon>
        <taxon>Marinicella</taxon>
    </lineage>
</organism>
<dbReference type="EMBL" id="BMEO01000003">
    <property type="protein sequence ID" value="GGF90910.1"/>
    <property type="molecule type" value="Genomic_DNA"/>
</dbReference>
<dbReference type="PANTHER" id="PTHR43461:SF1">
    <property type="entry name" value="TRANSMEMBRANE PROTEIN 256"/>
    <property type="match status" value="1"/>
</dbReference>
<evidence type="ECO:0000313" key="8">
    <source>
        <dbReference type="Proteomes" id="UP000605253"/>
    </source>
</evidence>
<reference evidence="7" key="1">
    <citation type="journal article" date="2014" name="Int. J. Syst. Evol. Microbiol.">
        <title>Complete genome sequence of Corynebacterium casei LMG S-19264T (=DSM 44701T), isolated from a smear-ripened cheese.</title>
        <authorList>
            <consortium name="US DOE Joint Genome Institute (JGI-PGF)"/>
            <person name="Walter F."/>
            <person name="Albersmeier A."/>
            <person name="Kalinowski J."/>
            <person name="Ruckert C."/>
        </authorList>
    </citation>
    <scope>NUCLEOTIDE SEQUENCE</scope>
    <source>
        <strain evidence="7">CGMCC 1.12181</strain>
    </source>
</reference>
<gene>
    <name evidence="7" type="ORF">GCM10011365_10090</name>
</gene>
<keyword evidence="4 6" id="KW-1133">Transmembrane helix</keyword>
<sequence>MNRQAPRYLILAAFYGLTAVALGALGQHAFGLEAGSRPYLLFQHAYIYQLIHALLLIWVATQLHHGFWLRAAALAIAVGVLLFCGGLYVLIFLGQTAFSWITPIGGSLLILGWLNLVIHGVKQLFKPQ</sequence>
<feature type="transmembrane region" description="Helical" evidence="6">
    <location>
        <begin position="67"/>
        <end position="91"/>
    </location>
</feature>
<proteinExistence type="inferred from homology"/>
<comment type="caution">
    <text evidence="7">The sequence shown here is derived from an EMBL/GenBank/DDBJ whole genome shotgun (WGS) entry which is preliminary data.</text>
</comment>
<keyword evidence="5 6" id="KW-0472">Membrane</keyword>
<accession>A0A917CJK8</accession>
<evidence type="ECO:0000256" key="5">
    <source>
        <dbReference type="ARBA" id="ARBA00023136"/>
    </source>
</evidence>
<keyword evidence="3 6" id="KW-0812">Transmembrane</keyword>
<comment type="subcellular location">
    <subcellularLocation>
        <location evidence="1">Membrane</location>
        <topology evidence="1">Multi-pass membrane protein</topology>
    </subcellularLocation>
</comment>
<evidence type="ECO:0000256" key="1">
    <source>
        <dbReference type="ARBA" id="ARBA00004141"/>
    </source>
</evidence>
<dbReference type="Proteomes" id="UP000605253">
    <property type="component" value="Unassembled WGS sequence"/>
</dbReference>
<dbReference type="InterPro" id="IPR006696">
    <property type="entry name" value="DUF423"/>
</dbReference>
<feature type="transmembrane region" description="Helical" evidence="6">
    <location>
        <begin position="41"/>
        <end position="60"/>
    </location>
</feature>
<dbReference type="AlphaFoldDB" id="A0A917CJK8"/>
<feature type="transmembrane region" description="Helical" evidence="6">
    <location>
        <begin position="97"/>
        <end position="118"/>
    </location>
</feature>
<evidence type="ECO:0000256" key="2">
    <source>
        <dbReference type="ARBA" id="ARBA00009694"/>
    </source>
</evidence>
<evidence type="ECO:0000256" key="3">
    <source>
        <dbReference type="ARBA" id="ARBA00022692"/>
    </source>
</evidence>
<dbReference type="Pfam" id="PF04241">
    <property type="entry name" value="DUF423"/>
    <property type="match status" value="1"/>
</dbReference>
<dbReference type="PANTHER" id="PTHR43461">
    <property type="entry name" value="TRANSMEMBRANE PROTEIN 256"/>
    <property type="match status" value="1"/>
</dbReference>
<name>A0A917CJK8_9GAMM</name>
<evidence type="ECO:0000313" key="7">
    <source>
        <dbReference type="EMBL" id="GGF90910.1"/>
    </source>
</evidence>
<protein>
    <submittedName>
        <fullName evidence="7">DUF423 domain-containing protein</fullName>
    </submittedName>
</protein>
<keyword evidence="8" id="KW-1185">Reference proteome</keyword>
<comment type="similarity">
    <text evidence="2">Belongs to the UPF0382 family.</text>
</comment>